<dbReference type="GO" id="GO:0000724">
    <property type="term" value="P:double-strand break repair via homologous recombination"/>
    <property type="evidence" value="ECO:0007669"/>
    <property type="project" value="TreeGrafter"/>
</dbReference>
<proteinExistence type="predicted"/>
<gene>
    <name evidence="1" type="ORF">B4U80_05335</name>
</gene>
<accession>A0A443QRG7</accession>
<reference evidence="1 2" key="1">
    <citation type="journal article" date="2018" name="Gigascience">
        <title>Genomes of trombidid mites reveal novel predicted allergens and laterally-transferred genes associated with secondary metabolism.</title>
        <authorList>
            <person name="Dong X."/>
            <person name="Chaisiri K."/>
            <person name="Xia D."/>
            <person name="Armstrong S.D."/>
            <person name="Fang Y."/>
            <person name="Donnelly M.J."/>
            <person name="Kadowaki T."/>
            <person name="McGarry J.W."/>
            <person name="Darby A.C."/>
            <person name="Makepeace B.L."/>
        </authorList>
    </citation>
    <scope>NUCLEOTIDE SEQUENCE [LARGE SCALE GENOMIC DNA]</scope>
    <source>
        <strain evidence="1">UoL-UT</strain>
    </source>
</reference>
<evidence type="ECO:0000313" key="2">
    <source>
        <dbReference type="Proteomes" id="UP000288716"/>
    </source>
</evidence>
<sequence length="97" mass="11288">MDTSFDKLRILHIFESILSSIGEQNLVNDRKVISEEHVSLLHNLFENQFLFASKLIEANSVKILRSPSGREVFQVISNERVYTCFKNSYLCNCESFR</sequence>
<comment type="caution">
    <text evidence="1">The sequence shown here is derived from an EMBL/GenBank/DDBJ whole genome shotgun (WGS) entry which is preliminary data.</text>
</comment>
<evidence type="ECO:0000313" key="1">
    <source>
        <dbReference type="EMBL" id="RWS05605.1"/>
    </source>
</evidence>
<dbReference type="EMBL" id="NCKV01052706">
    <property type="protein sequence ID" value="RWS05605.1"/>
    <property type="molecule type" value="Genomic_DNA"/>
</dbReference>
<dbReference type="PANTHER" id="PTHR28498:SF1">
    <property type="entry name" value="ZINC FINGER SWIM DOMAIN-CONTAINING PROTEIN 7"/>
    <property type="match status" value="1"/>
</dbReference>
<keyword evidence="2" id="KW-1185">Reference proteome</keyword>
<dbReference type="GO" id="GO:0097196">
    <property type="term" value="C:Shu complex"/>
    <property type="evidence" value="ECO:0007669"/>
    <property type="project" value="TreeGrafter"/>
</dbReference>
<organism evidence="1 2">
    <name type="scientific">Leptotrombidium deliense</name>
    <dbReference type="NCBI Taxonomy" id="299467"/>
    <lineage>
        <taxon>Eukaryota</taxon>
        <taxon>Metazoa</taxon>
        <taxon>Ecdysozoa</taxon>
        <taxon>Arthropoda</taxon>
        <taxon>Chelicerata</taxon>
        <taxon>Arachnida</taxon>
        <taxon>Acari</taxon>
        <taxon>Acariformes</taxon>
        <taxon>Trombidiformes</taxon>
        <taxon>Prostigmata</taxon>
        <taxon>Anystina</taxon>
        <taxon>Parasitengona</taxon>
        <taxon>Trombiculoidea</taxon>
        <taxon>Trombiculidae</taxon>
        <taxon>Leptotrombidium</taxon>
    </lineage>
</organism>
<dbReference type="OrthoDB" id="337581at2759"/>
<dbReference type="PANTHER" id="PTHR28498">
    <property type="entry name" value="ZINC FINGER SWIM DOMAIN-CONTAINING PROTEIN 7"/>
    <property type="match status" value="1"/>
</dbReference>
<dbReference type="Proteomes" id="UP000288716">
    <property type="component" value="Unassembled WGS sequence"/>
</dbReference>
<name>A0A443QRG7_9ACAR</name>
<protein>
    <submittedName>
        <fullName evidence="1">Zinc finger SWIM domain-containing protein 7-like isoform X3</fullName>
    </submittedName>
</protein>
<dbReference type="AlphaFoldDB" id="A0A443QRG7"/>
<feature type="non-terminal residue" evidence="1">
    <location>
        <position position="97"/>
    </location>
</feature>
<dbReference type="VEuPathDB" id="VectorBase:LDEU014216"/>